<feature type="binding site" evidence="7">
    <location>
        <position position="32"/>
    </location>
    <ligand>
        <name>Ca(2+)</name>
        <dbReference type="ChEBI" id="CHEBI:29108"/>
    </ligand>
</feature>
<feature type="binding site" evidence="7">
    <location>
        <position position="31"/>
    </location>
    <ligand>
        <name>Ca(2+)</name>
        <dbReference type="ChEBI" id="CHEBI:29108"/>
    </ligand>
</feature>
<feature type="transmembrane region" description="Helical" evidence="9">
    <location>
        <begin position="46"/>
        <end position="64"/>
    </location>
</feature>
<evidence type="ECO:0000256" key="8">
    <source>
        <dbReference type="PIRSR" id="PIRSR608901-2"/>
    </source>
</evidence>
<feature type="transmembrane region" description="Helical" evidence="9">
    <location>
        <begin position="132"/>
        <end position="152"/>
    </location>
</feature>
<feature type="transmembrane region" description="Helical" evidence="9">
    <location>
        <begin position="102"/>
        <end position="120"/>
    </location>
</feature>
<dbReference type="Pfam" id="PF05875">
    <property type="entry name" value="Ceramidase"/>
    <property type="match status" value="1"/>
</dbReference>
<feature type="transmembrane region" description="Helical" evidence="9">
    <location>
        <begin position="76"/>
        <end position="96"/>
    </location>
</feature>
<dbReference type="GO" id="GO:0016811">
    <property type="term" value="F:hydrolase activity, acting on carbon-nitrogen (but not peptide) bonds, in linear amides"/>
    <property type="evidence" value="ECO:0007669"/>
    <property type="project" value="InterPro"/>
</dbReference>
<organism evidence="10 11">
    <name type="scientific">Pythium oligandrum</name>
    <name type="common">Mycoparasitic fungus</name>
    <dbReference type="NCBI Taxonomy" id="41045"/>
    <lineage>
        <taxon>Eukaryota</taxon>
        <taxon>Sar</taxon>
        <taxon>Stramenopiles</taxon>
        <taxon>Oomycota</taxon>
        <taxon>Peronosporomycetes</taxon>
        <taxon>Pythiales</taxon>
        <taxon>Pythiaceae</taxon>
        <taxon>Pythium</taxon>
    </lineage>
</organism>
<feature type="transmembrane region" description="Helical" evidence="9">
    <location>
        <begin position="158"/>
        <end position="175"/>
    </location>
</feature>
<dbReference type="GO" id="GO:0046872">
    <property type="term" value="F:metal ion binding"/>
    <property type="evidence" value="ECO:0007669"/>
    <property type="project" value="UniProtKB-KW"/>
</dbReference>
<evidence type="ECO:0000256" key="1">
    <source>
        <dbReference type="ARBA" id="ARBA00004141"/>
    </source>
</evidence>
<gene>
    <name evidence="10" type="ORF">Poli38472_002933</name>
</gene>
<keyword evidence="3 9" id="KW-0812">Transmembrane</keyword>
<evidence type="ECO:0000313" key="11">
    <source>
        <dbReference type="Proteomes" id="UP000794436"/>
    </source>
</evidence>
<dbReference type="OrthoDB" id="187171at2759"/>
<sequence length="281" mass="32437">MNVSSLSNYTSPSLRLRSPTGFWGQPTATVDWCEPNYQHSFYIAEFWNTVSNLLFVILGLYGLVRSMKQGFEWRFHTLFLSVIITGFGSAMFHGTLQQMHQQFDETPMIWGILVWIYIVFENEYKKLGIPNAVVVAALTIFGGGFALLHSIYHFTLVFQLFFGILAWLCLFRLCGHYAQVKDPRAKAVARSFLRNTLLGFGFWMLDYHYCSQLKLLPFNPQGHAWWHILVGIGSYHGPVFMQYVRMEQQQKKAEIVDVMYGIHTIVVHTDEDMANIKPKSL</sequence>
<dbReference type="GO" id="GO:0006672">
    <property type="term" value="P:ceramide metabolic process"/>
    <property type="evidence" value="ECO:0007669"/>
    <property type="project" value="InterPro"/>
</dbReference>
<dbReference type="GO" id="GO:0016020">
    <property type="term" value="C:membrane"/>
    <property type="evidence" value="ECO:0007669"/>
    <property type="project" value="UniProtKB-SubCell"/>
</dbReference>
<comment type="cofactor">
    <cofactor evidence="8">
        <name>Zn(2+)</name>
        <dbReference type="ChEBI" id="CHEBI:29105"/>
    </cofactor>
</comment>
<keyword evidence="4" id="KW-0378">Hydrolase</keyword>
<keyword evidence="7" id="KW-0479">Metal-binding</keyword>
<dbReference type="AlphaFoldDB" id="A0A8K1C659"/>
<evidence type="ECO:0000256" key="6">
    <source>
        <dbReference type="ARBA" id="ARBA00023136"/>
    </source>
</evidence>
<protein>
    <recommendedName>
        <fullName evidence="12">Alkaline phytoceramidase</fullName>
    </recommendedName>
</protein>
<feature type="binding site" evidence="7">
    <location>
        <position position="45"/>
    </location>
    <ligand>
        <name>Ca(2+)</name>
        <dbReference type="ChEBI" id="CHEBI:29108"/>
    </ligand>
</feature>
<feature type="transmembrane region" description="Helical" evidence="9">
    <location>
        <begin position="225"/>
        <end position="244"/>
    </location>
</feature>
<dbReference type="PANTHER" id="PTHR46852">
    <property type="entry name" value="ALKALINE CERAMIDASE"/>
    <property type="match status" value="1"/>
</dbReference>
<dbReference type="PANTHER" id="PTHR46852:SF1">
    <property type="entry name" value="ALKALINE PHYTOCERAMIDASE FAMILY PROTEIN, EXPRESSED"/>
    <property type="match status" value="1"/>
</dbReference>
<evidence type="ECO:0000256" key="5">
    <source>
        <dbReference type="ARBA" id="ARBA00022989"/>
    </source>
</evidence>
<keyword evidence="7" id="KW-0106">Calcium</keyword>
<dbReference type="Proteomes" id="UP000794436">
    <property type="component" value="Unassembled WGS sequence"/>
</dbReference>
<dbReference type="GO" id="GO:0006914">
    <property type="term" value="P:autophagy"/>
    <property type="evidence" value="ECO:0007669"/>
    <property type="project" value="InterPro"/>
</dbReference>
<evidence type="ECO:0000256" key="9">
    <source>
        <dbReference type="SAM" id="Phobius"/>
    </source>
</evidence>
<feature type="binding site" evidence="7">
    <location>
        <position position="36"/>
    </location>
    <ligand>
        <name>Ca(2+)</name>
        <dbReference type="ChEBI" id="CHEBI:29108"/>
    </ligand>
</feature>
<feature type="binding site" evidence="8">
    <location>
        <position position="227"/>
    </location>
    <ligand>
        <name>Zn(2+)</name>
        <dbReference type="ChEBI" id="CHEBI:29105"/>
        <note>catalytic</note>
    </ligand>
</feature>
<keyword evidence="6 9" id="KW-0472">Membrane</keyword>
<feature type="binding site" evidence="7">
    <location>
        <position position="34"/>
    </location>
    <ligand>
        <name>Ca(2+)</name>
        <dbReference type="ChEBI" id="CHEBI:29108"/>
    </ligand>
</feature>
<comment type="similarity">
    <text evidence="2">Belongs to the alkaline ceramidase family.</text>
</comment>
<feature type="binding site" evidence="8">
    <location>
        <position position="93"/>
    </location>
    <ligand>
        <name>Zn(2+)</name>
        <dbReference type="ChEBI" id="CHEBI:29105"/>
        <note>catalytic</note>
    </ligand>
</feature>
<evidence type="ECO:0000256" key="2">
    <source>
        <dbReference type="ARBA" id="ARBA00009780"/>
    </source>
</evidence>
<comment type="subcellular location">
    <subcellularLocation>
        <location evidence="1">Membrane</location>
        <topology evidence="1">Multi-pass membrane protein</topology>
    </subcellularLocation>
</comment>
<evidence type="ECO:0000256" key="4">
    <source>
        <dbReference type="ARBA" id="ARBA00022801"/>
    </source>
</evidence>
<feature type="binding site" evidence="8">
    <location>
        <position position="223"/>
    </location>
    <ligand>
        <name>Zn(2+)</name>
        <dbReference type="ChEBI" id="CHEBI:29105"/>
        <note>catalytic</note>
    </ligand>
</feature>
<keyword evidence="8" id="KW-0862">Zinc</keyword>
<dbReference type="InterPro" id="IPR008901">
    <property type="entry name" value="ACER"/>
</dbReference>
<evidence type="ECO:0008006" key="12">
    <source>
        <dbReference type="Google" id="ProtNLM"/>
    </source>
</evidence>
<keyword evidence="11" id="KW-1185">Reference proteome</keyword>
<dbReference type="InterPro" id="IPR044219">
    <property type="entry name" value="ACER_plant"/>
</dbReference>
<evidence type="ECO:0000256" key="7">
    <source>
        <dbReference type="PIRSR" id="PIRSR608901-1"/>
    </source>
</evidence>
<dbReference type="GO" id="GO:0009651">
    <property type="term" value="P:response to salt stress"/>
    <property type="evidence" value="ECO:0007669"/>
    <property type="project" value="InterPro"/>
</dbReference>
<feature type="transmembrane region" description="Helical" evidence="9">
    <location>
        <begin position="187"/>
        <end position="205"/>
    </location>
</feature>
<dbReference type="EMBL" id="SPLM01000144">
    <property type="protein sequence ID" value="TMW57008.1"/>
    <property type="molecule type" value="Genomic_DNA"/>
</dbReference>
<reference evidence="10" key="1">
    <citation type="submission" date="2019-03" db="EMBL/GenBank/DDBJ databases">
        <title>Long read genome sequence of the mycoparasitic Pythium oligandrum ATCC 38472 isolated from sugarbeet rhizosphere.</title>
        <authorList>
            <person name="Gaulin E."/>
        </authorList>
    </citation>
    <scope>NUCLEOTIDE SEQUENCE</scope>
    <source>
        <strain evidence="10">ATCC 38472_TT</strain>
    </source>
</reference>
<name>A0A8K1C659_PYTOL</name>
<accession>A0A8K1C659</accession>
<dbReference type="GO" id="GO:0098542">
    <property type="term" value="P:defense response to other organism"/>
    <property type="evidence" value="ECO:0007669"/>
    <property type="project" value="InterPro"/>
</dbReference>
<keyword evidence="5 9" id="KW-1133">Transmembrane helix</keyword>
<evidence type="ECO:0000313" key="10">
    <source>
        <dbReference type="EMBL" id="TMW57008.1"/>
    </source>
</evidence>
<comment type="caution">
    <text evidence="10">The sequence shown here is derived from an EMBL/GenBank/DDBJ whole genome shotgun (WGS) entry which is preliminary data.</text>
</comment>
<evidence type="ECO:0000256" key="3">
    <source>
        <dbReference type="ARBA" id="ARBA00022692"/>
    </source>
</evidence>
<proteinExistence type="inferred from homology"/>